<evidence type="ECO:0000313" key="2">
    <source>
        <dbReference type="RefSeq" id="XP_035546782.1"/>
    </source>
</evidence>
<dbReference type="PANTHER" id="PTHR33116">
    <property type="entry name" value="REVERSE TRANSCRIPTASE ZINC-BINDING DOMAIN-CONTAINING PROTEIN-RELATED-RELATED"/>
    <property type="match status" value="1"/>
</dbReference>
<gene>
    <name evidence="2" type="primary">LOC108987635</name>
</gene>
<protein>
    <submittedName>
        <fullName evidence="2">Uncharacterized protein LOC108987635</fullName>
    </submittedName>
</protein>
<sequence>MECGCGNMIEVMQVEALVEPTNCSLYVSDPEEEEQDINLAINKGYESDSIHGNTSSSKLKALLDLVEFGVGDHPWLVLGDFDIIREDKEQVGGRLRSSLAMEEFNACIDACGFVELSHYANLEYLNRKSSDHSPLVVKLSLFSPRYGPSPFKFQSMWCLNDTFQSCVKDAWERPLEGRLESLESQLQSNYSEDIESEYLISKLELEVWEKREKARLAQIVKKKWLKEGDKNSKFFHAVVNQRRRSSVISQMVLENGTVLSSPEAVHAGAVEYFREFLSEPMEMDRVADSKSFEKFWPISLCSVTYKIFSKIIVSRLTRILPRLISLEQGAFIPGRSIFENISLAQEMVQGLKKKTWGGNVMVKIEMAKAYDREVLSRLLRQKFESGGIGKFYHPRGSPLVSHLLIARWRRLLRSTSFREGHFPVTYLGAPLVEGRLKASYLESMAKIRAKVAGWKAQLLSQGGRLVLLKHVLTSMASHLLAVMDVPKVVIAKLNNILSTFFWGEHGGKAKTKWCAWDRINKPTNEGGLGLRSFLEVQRAMHMKLAWSLLSTKSLWARFMQQKYGKGRHLSLVVSMHASSRLWRSIVSILPEICVFSKVKVNKG</sequence>
<dbReference type="OrthoDB" id="1305601at2759"/>
<accession>A0A6P9EW37</accession>
<dbReference type="GeneID" id="108987635"/>
<dbReference type="SUPFAM" id="SSF56219">
    <property type="entry name" value="DNase I-like"/>
    <property type="match status" value="1"/>
</dbReference>
<evidence type="ECO:0000313" key="1">
    <source>
        <dbReference type="Proteomes" id="UP000235220"/>
    </source>
</evidence>
<dbReference type="KEGG" id="jre:108987635"/>
<dbReference type="InterPro" id="IPR036691">
    <property type="entry name" value="Endo/exonu/phosph_ase_sf"/>
</dbReference>
<proteinExistence type="predicted"/>
<dbReference type="InParanoid" id="A0A6P9EW37"/>
<reference evidence="2" key="1">
    <citation type="submission" date="2025-08" db="UniProtKB">
        <authorList>
            <consortium name="RefSeq"/>
        </authorList>
    </citation>
    <scope>IDENTIFICATION</scope>
    <source>
        <tissue evidence="2">Leaves</tissue>
    </source>
</reference>
<dbReference type="Proteomes" id="UP000235220">
    <property type="component" value="Chromosome 1"/>
</dbReference>
<dbReference type="AlphaFoldDB" id="A0A6P9EW37"/>
<dbReference type="RefSeq" id="XP_035546782.1">
    <property type="nucleotide sequence ID" value="XM_035690889.1"/>
</dbReference>
<organism evidence="1 2">
    <name type="scientific">Juglans regia</name>
    <name type="common">English walnut</name>
    <dbReference type="NCBI Taxonomy" id="51240"/>
    <lineage>
        <taxon>Eukaryota</taxon>
        <taxon>Viridiplantae</taxon>
        <taxon>Streptophyta</taxon>
        <taxon>Embryophyta</taxon>
        <taxon>Tracheophyta</taxon>
        <taxon>Spermatophyta</taxon>
        <taxon>Magnoliopsida</taxon>
        <taxon>eudicotyledons</taxon>
        <taxon>Gunneridae</taxon>
        <taxon>Pentapetalae</taxon>
        <taxon>rosids</taxon>
        <taxon>fabids</taxon>
        <taxon>Fagales</taxon>
        <taxon>Juglandaceae</taxon>
        <taxon>Juglans</taxon>
    </lineage>
</organism>
<dbReference type="PANTHER" id="PTHR33116:SF80">
    <property type="entry name" value="REVERSE TRANSCRIPTASE ZINC-BINDING DOMAIN-CONTAINING PROTEIN"/>
    <property type="match status" value="1"/>
</dbReference>
<name>A0A6P9EW37_JUGRE</name>
<keyword evidence="1" id="KW-1185">Reference proteome</keyword>